<name>A0AAD3XJL0_NEPGR</name>
<accession>A0AAD3XJL0</accession>
<evidence type="ECO:0000313" key="1">
    <source>
        <dbReference type="EMBL" id="GMH06958.1"/>
    </source>
</evidence>
<organism evidence="1 2">
    <name type="scientific">Nepenthes gracilis</name>
    <name type="common">Slender pitcher plant</name>
    <dbReference type="NCBI Taxonomy" id="150966"/>
    <lineage>
        <taxon>Eukaryota</taxon>
        <taxon>Viridiplantae</taxon>
        <taxon>Streptophyta</taxon>
        <taxon>Embryophyta</taxon>
        <taxon>Tracheophyta</taxon>
        <taxon>Spermatophyta</taxon>
        <taxon>Magnoliopsida</taxon>
        <taxon>eudicotyledons</taxon>
        <taxon>Gunneridae</taxon>
        <taxon>Pentapetalae</taxon>
        <taxon>Caryophyllales</taxon>
        <taxon>Nepenthaceae</taxon>
        <taxon>Nepenthes</taxon>
    </lineage>
</organism>
<dbReference type="AlphaFoldDB" id="A0AAD3XJL0"/>
<dbReference type="EMBL" id="BSYO01000007">
    <property type="protein sequence ID" value="GMH06958.1"/>
    <property type="molecule type" value="Genomic_DNA"/>
</dbReference>
<evidence type="ECO:0000313" key="2">
    <source>
        <dbReference type="Proteomes" id="UP001279734"/>
    </source>
</evidence>
<keyword evidence="2" id="KW-1185">Reference proteome</keyword>
<proteinExistence type="predicted"/>
<sequence length="186" mass="20751">MEDGSFLFEVRVVDTGQPSLFSELGVARFNHFPFFFLCIFRFSDLGDTAAEILEAFESGAYHGLMVRDISGLFSQATVMVHLIALDSVSVVMPDSLSFYILHAVWKKGQNSPIPSSYWVEIPHLHFHLSVNGFVPLHVYPNGAVQCTSHPLFILWPWSALPMNNPDTVAWFSAGANLAFVTLTLTR</sequence>
<comment type="caution">
    <text evidence="1">The sequence shown here is derived from an EMBL/GenBank/DDBJ whole genome shotgun (WGS) entry which is preliminary data.</text>
</comment>
<reference evidence="1" key="1">
    <citation type="submission" date="2023-05" db="EMBL/GenBank/DDBJ databases">
        <title>Nepenthes gracilis genome sequencing.</title>
        <authorList>
            <person name="Fukushima K."/>
        </authorList>
    </citation>
    <scope>NUCLEOTIDE SEQUENCE</scope>
    <source>
        <strain evidence="1">SING2019-196</strain>
    </source>
</reference>
<gene>
    <name evidence="1" type="ORF">Nepgr_008798</name>
</gene>
<protein>
    <submittedName>
        <fullName evidence="1">Uncharacterized protein</fullName>
    </submittedName>
</protein>
<dbReference type="Proteomes" id="UP001279734">
    <property type="component" value="Unassembled WGS sequence"/>
</dbReference>